<dbReference type="OrthoDB" id="116883at2759"/>
<dbReference type="Pfam" id="PF08718">
    <property type="entry name" value="GLTP"/>
    <property type="match status" value="1"/>
</dbReference>
<dbReference type="InterPro" id="IPR014830">
    <property type="entry name" value="Glycolipid_transfer_prot_dom"/>
</dbReference>
<dbReference type="STRING" id="137246.A0A401SQM0"/>
<dbReference type="EMBL" id="BEZZ01000455">
    <property type="protein sequence ID" value="GCC32694.1"/>
    <property type="molecule type" value="Genomic_DNA"/>
</dbReference>
<organism evidence="21 22">
    <name type="scientific">Chiloscyllium punctatum</name>
    <name type="common">Brownbanded bambooshark</name>
    <name type="synonym">Hemiscyllium punctatum</name>
    <dbReference type="NCBI Taxonomy" id="137246"/>
    <lineage>
        <taxon>Eukaryota</taxon>
        <taxon>Metazoa</taxon>
        <taxon>Chordata</taxon>
        <taxon>Craniata</taxon>
        <taxon>Vertebrata</taxon>
        <taxon>Chondrichthyes</taxon>
        <taxon>Elasmobranchii</taxon>
        <taxon>Galeomorphii</taxon>
        <taxon>Galeoidea</taxon>
        <taxon>Orectolobiformes</taxon>
        <taxon>Hemiscylliidae</taxon>
        <taxon>Chiloscyllium</taxon>
    </lineage>
</organism>
<dbReference type="Gene3D" id="1.10.3520.10">
    <property type="entry name" value="Glycolipid transfer protein"/>
    <property type="match status" value="1"/>
</dbReference>
<dbReference type="GO" id="GO:1902387">
    <property type="term" value="F:ceramide 1-phosphate binding"/>
    <property type="evidence" value="ECO:0007669"/>
    <property type="project" value="TreeGrafter"/>
</dbReference>
<dbReference type="GO" id="GO:0005829">
    <property type="term" value="C:cytosol"/>
    <property type="evidence" value="ECO:0007669"/>
    <property type="project" value="UniProtKB-SubCell"/>
</dbReference>
<keyword evidence="12" id="KW-0445">Lipid transport</keyword>
<accession>A0A401SQM0</accession>
<dbReference type="GO" id="GO:1902388">
    <property type="term" value="F:ceramide 1-phosphate transfer activity"/>
    <property type="evidence" value="ECO:0007669"/>
    <property type="project" value="TreeGrafter"/>
</dbReference>
<dbReference type="GO" id="GO:0005886">
    <property type="term" value="C:plasma membrane"/>
    <property type="evidence" value="ECO:0007669"/>
    <property type="project" value="UniProtKB-SubCell"/>
</dbReference>
<comment type="subcellular location">
    <subcellularLocation>
        <location evidence="2">Cell membrane</location>
        <topology evidence="2">Peripheral membrane protein</topology>
        <orientation evidence="2">Cytoplasmic side</orientation>
    </subcellularLocation>
    <subcellularLocation>
        <location evidence="5">Cytoplasm</location>
        <location evidence="5">Cytosol</location>
    </subcellularLocation>
    <subcellularLocation>
        <location evidence="3">Endosome membrane</location>
        <topology evidence="3">Peripheral membrane protein</topology>
    </subcellularLocation>
    <subcellularLocation>
        <location evidence="1">Golgi apparatus</location>
        <location evidence="1">trans-Golgi network membrane</location>
        <topology evidence="1">Peripheral membrane protein</topology>
    </subcellularLocation>
    <subcellularLocation>
        <location evidence="4">Nucleus outer membrane</location>
        <topology evidence="4">Peripheral membrane protein</topology>
    </subcellularLocation>
</comment>
<evidence type="ECO:0000256" key="9">
    <source>
        <dbReference type="ARBA" id="ARBA00022490"/>
    </source>
</evidence>
<evidence type="ECO:0000256" key="14">
    <source>
        <dbReference type="ARBA" id="ARBA00023136"/>
    </source>
</evidence>
<dbReference type="InterPro" id="IPR036497">
    <property type="entry name" value="GLTP_sf"/>
</dbReference>
<keyword evidence="8" id="KW-1003">Cell membrane</keyword>
<reference evidence="21 22" key="1">
    <citation type="journal article" date="2018" name="Nat. Ecol. Evol.">
        <title>Shark genomes provide insights into elasmobranch evolution and the origin of vertebrates.</title>
        <authorList>
            <person name="Hara Y"/>
            <person name="Yamaguchi K"/>
            <person name="Onimaru K"/>
            <person name="Kadota M"/>
            <person name="Koyanagi M"/>
            <person name="Keeley SD"/>
            <person name="Tatsumi K"/>
            <person name="Tanaka K"/>
            <person name="Motone F"/>
            <person name="Kageyama Y"/>
            <person name="Nozu R"/>
            <person name="Adachi N"/>
            <person name="Nishimura O"/>
            <person name="Nakagawa R"/>
            <person name="Tanegashima C"/>
            <person name="Kiyatake I"/>
            <person name="Matsumoto R"/>
            <person name="Murakumo K"/>
            <person name="Nishida K"/>
            <person name="Terakita A"/>
            <person name="Kuratani S"/>
            <person name="Sato K"/>
            <person name="Hyodo S Kuraku.S."/>
        </authorList>
    </citation>
    <scope>NUCLEOTIDE SEQUENCE [LARGE SCALE GENOMIC DNA]</scope>
</reference>
<dbReference type="GO" id="GO:0005640">
    <property type="term" value="C:nuclear outer membrane"/>
    <property type="evidence" value="ECO:0007669"/>
    <property type="project" value="UniProtKB-SubCell"/>
</dbReference>
<evidence type="ECO:0000256" key="19">
    <source>
        <dbReference type="ARBA" id="ARBA00042989"/>
    </source>
</evidence>
<comment type="catalytic activity">
    <reaction evidence="17">
        <text>N-(hexadecanoyl)-sphing-4-enine-1-phosphate(in) = N-(hexadecanoyl)-sphing-4-enine-1-phosphate(out)</text>
        <dbReference type="Rhea" id="RHEA:45680"/>
        <dbReference type="ChEBI" id="CHEBI:72963"/>
    </reaction>
    <physiologicalReaction direction="left-to-right" evidence="17">
        <dbReference type="Rhea" id="RHEA:45681"/>
    </physiologicalReaction>
</comment>
<evidence type="ECO:0000256" key="3">
    <source>
        <dbReference type="ARBA" id="ARBA00004481"/>
    </source>
</evidence>
<evidence type="ECO:0000313" key="22">
    <source>
        <dbReference type="Proteomes" id="UP000287033"/>
    </source>
</evidence>
<keyword evidence="15" id="KW-0539">Nucleus</keyword>
<keyword evidence="11" id="KW-0333">Golgi apparatus</keyword>
<dbReference type="GO" id="GO:0032691">
    <property type="term" value="P:negative regulation of interleukin-1 beta production"/>
    <property type="evidence" value="ECO:0007669"/>
    <property type="project" value="UniProtKB-ARBA"/>
</dbReference>
<evidence type="ECO:0000256" key="2">
    <source>
        <dbReference type="ARBA" id="ARBA00004413"/>
    </source>
</evidence>
<evidence type="ECO:0000256" key="17">
    <source>
        <dbReference type="ARBA" id="ARBA00036900"/>
    </source>
</evidence>
<name>A0A401SQM0_CHIPU</name>
<evidence type="ECO:0000256" key="11">
    <source>
        <dbReference type="ARBA" id="ARBA00023034"/>
    </source>
</evidence>
<evidence type="ECO:0000256" key="12">
    <source>
        <dbReference type="ARBA" id="ARBA00023055"/>
    </source>
</evidence>
<dbReference type="PANTHER" id="PTHR10219:SF20">
    <property type="entry name" value="CERAMIDE-1-PHOSPHATE TRANSFER PROTEIN"/>
    <property type="match status" value="1"/>
</dbReference>
<proteinExistence type="inferred from homology"/>
<evidence type="ECO:0000256" key="6">
    <source>
        <dbReference type="ARBA" id="ARBA00007148"/>
    </source>
</evidence>
<comment type="caution">
    <text evidence="21">The sequence shown here is derived from an EMBL/GenBank/DDBJ whole genome shotgun (WGS) entry which is preliminary data.</text>
</comment>
<evidence type="ECO:0000256" key="18">
    <source>
        <dbReference type="ARBA" id="ARBA00039463"/>
    </source>
</evidence>
<protein>
    <recommendedName>
        <fullName evidence="18">Ceramide-1-phosphate transfer protein</fullName>
    </recommendedName>
    <alternativeName>
        <fullName evidence="19">Glycolipid transfer protein domain-containing protein 1</fullName>
    </alternativeName>
</protein>
<keyword evidence="14" id="KW-0472">Membrane</keyword>
<comment type="similarity">
    <text evidence="6">Belongs to the GLTP family.</text>
</comment>
<evidence type="ECO:0000256" key="7">
    <source>
        <dbReference type="ARBA" id="ARBA00022448"/>
    </source>
</evidence>
<dbReference type="Proteomes" id="UP000287033">
    <property type="component" value="Unassembled WGS sequence"/>
</dbReference>
<evidence type="ECO:0000256" key="10">
    <source>
        <dbReference type="ARBA" id="ARBA00022753"/>
    </source>
</evidence>
<dbReference type="GO" id="GO:0005794">
    <property type="term" value="C:Golgi apparatus"/>
    <property type="evidence" value="ECO:0007669"/>
    <property type="project" value="UniProtKB-SubCell"/>
</dbReference>
<evidence type="ECO:0000313" key="21">
    <source>
        <dbReference type="EMBL" id="GCC32694.1"/>
    </source>
</evidence>
<dbReference type="OMA" id="ICTDSYN"/>
<keyword evidence="7" id="KW-0813">Transport</keyword>
<dbReference type="GO" id="GO:0010008">
    <property type="term" value="C:endosome membrane"/>
    <property type="evidence" value="ECO:0007669"/>
    <property type="project" value="UniProtKB-SubCell"/>
</dbReference>
<keyword evidence="9" id="KW-0963">Cytoplasm</keyword>
<gene>
    <name evidence="21" type="ORF">chiPu_0011158</name>
</gene>
<evidence type="ECO:0000256" key="15">
    <source>
        <dbReference type="ARBA" id="ARBA00023242"/>
    </source>
</evidence>
<dbReference type="SUPFAM" id="SSF110004">
    <property type="entry name" value="Glycolipid transfer protein, GLTP"/>
    <property type="match status" value="1"/>
</dbReference>
<dbReference type="AlphaFoldDB" id="A0A401SQM0"/>
<feature type="domain" description="Glycolipid transfer protein" evidence="20">
    <location>
        <begin position="29"/>
        <end position="175"/>
    </location>
</feature>
<sequence>MADPDRFSLAEVLESFKKCLSDEGEILQEHYLEGWKGLVKFMSSLGSAFSFISNDAVTKIQILEDYRSGVNGQKYLTIQSMVKYEVDNELVDLTKRGDHWDSGCRTLLRLHRALRWLQLFLEKLRVASDNSKTSVLCTEAYQDVLAKYHPWIIRKAATVAFYMLPSRANFFEVMNMGPTEKVVAILGEALPVVAKTYDITEDLYSQHGLLDLP</sequence>
<dbReference type="FunFam" id="1.10.3520.10:FF:000002">
    <property type="entry name" value="Ceramide-1-phosphate transfer protein"/>
    <property type="match status" value="1"/>
</dbReference>
<keyword evidence="10" id="KW-0967">Endosome</keyword>
<evidence type="ECO:0000256" key="5">
    <source>
        <dbReference type="ARBA" id="ARBA00004514"/>
    </source>
</evidence>
<keyword evidence="22" id="KW-1185">Reference proteome</keyword>
<keyword evidence="13" id="KW-0446">Lipid-binding</keyword>
<evidence type="ECO:0000256" key="13">
    <source>
        <dbReference type="ARBA" id="ARBA00023121"/>
    </source>
</evidence>
<dbReference type="PANTHER" id="PTHR10219">
    <property type="entry name" value="GLYCOLIPID TRANSFER PROTEIN-RELATED"/>
    <property type="match status" value="1"/>
</dbReference>
<evidence type="ECO:0000259" key="20">
    <source>
        <dbReference type="Pfam" id="PF08718"/>
    </source>
</evidence>
<evidence type="ECO:0000256" key="4">
    <source>
        <dbReference type="ARBA" id="ARBA00004509"/>
    </source>
</evidence>
<evidence type="ECO:0000256" key="8">
    <source>
        <dbReference type="ARBA" id="ARBA00022475"/>
    </source>
</evidence>
<evidence type="ECO:0000256" key="16">
    <source>
        <dbReference type="ARBA" id="ARBA00036393"/>
    </source>
</evidence>
<evidence type="ECO:0000256" key="1">
    <source>
        <dbReference type="ARBA" id="ARBA00004150"/>
    </source>
</evidence>
<comment type="catalytic activity">
    <reaction evidence="16">
        <text>N-(9Z-octadecenoyl)-sphing-4-enine-1-phosphate(in) = N-(9Z-octadecenoyl)-sphing-4-enine-1-phosphate(out)</text>
        <dbReference type="Rhea" id="RHEA:45688"/>
        <dbReference type="ChEBI" id="CHEBI:85378"/>
    </reaction>
    <physiologicalReaction direction="left-to-right" evidence="16">
        <dbReference type="Rhea" id="RHEA:45689"/>
    </physiologicalReaction>
</comment>